<dbReference type="PROSITE" id="PS00022">
    <property type="entry name" value="EGF_1"/>
    <property type="match status" value="3"/>
</dbReference>
<dbReference type="PROSITE" id="PS50026">
    <property type="entry name" value="EGF_3"/>
    <property type="match status" value="3"/>
</dbReference>
<evidence type="ECO:0000256" key="7">
    <source>
        <dbReference type="ARBA" id="ARBA00023180"/>
    </source>
</evidence>
<feature type="domain" description="EGF-like" evidence="9">
    <location>
        <begin position="245"/>
        <end position="281"/>
    </location>
</feature>
<dbReference type="SMART" id="SM00560">
    <property type="entry name" value="LamGL"/>
    <property type="match status" value="1"/>
</dbReference>
<dbReference type="AlphaFoldDB" id="A0AAD9ISA4"/>
<evidence type="ECO:0000256" key="2">
    <source>
        <dbReference type="ARBA" id="ARBA00022536"/>
    </source>
</evidence>
<keyword evidence="5" id="KW-0472">Membrane</keyword>
<evidence type="ECO:0000256" key="6">
    <source>
        <dbReference type="ARBA" id="ARBA00023157"/>
    </source>
</evidence>
<dbReference type="PROSITE" id="PS01186">
    <property type="entry name" value="EGF_2"/>
    <property type="match status" value="3"/>
</dbReference>
<dbReference type="SUPFAM" id="SSF49899">
    <property type="entry name" value="Concanavalin A-like lectins/glucanases"/>
    <property type="match status" value="1"/>
</dbReference>
<evidence type="ECO:0000259" key="9">
    <source>
        <dbReference type="PROSITE" id="PS50026"/>
    </source>
</evidence>
<comment type="caution">
    <text evidence="8">Lacks conserved residue(s) required for the propagation of feature annotation.</text>
</comment>
<dbReference type="InterPro" id="IPR036084">
    <property type="entry name" value="Ser_inhib-like_sf"/>
</dbReference>
<protein>
    <submittedName>
        <fullName evidence="11">Uncharacterized protein</fullName>
    </submittedName>
</protein>
<evidence type="ECO:0000256" key="1">
    <source>
        <dbReference type="ARBA" id="ARBA00004370"/>
    </source>
</evidence>
<organism evidence="11 12">
    <name type="scientific">Paralvinella palmiformis</name>
    <dbReference type="NCBI Taxonomy" id="53620"/>
    <lineage>
        <taxon>Eukaryota</taxon>
        <taxon>Metazoa</taxon>
        <taxon>Spiralia</taxon>
        <taxon>Lophotrochozoa</taxon>
        <taxon>Annelida</taxon>
        <taxon>Polychaeta</taxon>
        <taxon>Sedentaria</taxon>
        <taxon>Canalipalpata</taxon>
        <taxon>Terebellida</taxon>
        <taxon>Terebelliformia</taxon>
        <taxon>Alvinellidae</taxon>
        <taxon>Paralvinella</taxon>
    </lineage>
</organism>
<keyword evidence="7" id="KW-0325">Glycoprotein</keyword>
<feature type="domain" description="EGF-like" evidence="9">
    <location>
        <begin position="208"/>
        <end position="243"/>
    </location>
</feature>
<dbReference type="GO" id="GO:0016020">
    <property type="term" value="C:membrane"/>
    <property type="evidence" value="ECO:0007669"/>
    <property type="project" value="UniProtKB-SubCell"/>
</dbReference>
<dbReference type="Gene3D" id="2.60.120.200">
    <property type="match status" value="1"/>
</dbReference>
<dbReference type="Gene3D" id="2.10.25.10">
    <property type="entry name" value="Laminin"/>
    <property type="match status" value="4"/>
</dbReference>
<comment type="subcellular location">
    <subcellularLocation>
        <location evidence="1">Membrane</location>
    </subcellularLocation>
</comment>
<evidence type="ECO:0000256" key="8">
    <source>
        <dbReference type="PROSITE-ProRule" id="PRU00076"/>
    </source>
</evidence>
<dbReference type="CDD" id="cd19941">
    <property type="entry name" value="TIL"/>
    <property type="match status" value="1"/>
</dbReference>
<dbReference type="SMART" id="SM00181">
    <property type="entry name" value="EGF"/>
    <property type="match status" value="4"/>
</dbReference>
<feature type="disulfide bond" evidence="8">
    <location>
        <begin position="233"/>
        <end position="242"/>
    </location>
</feature>
<accession>A0AAD9ISA4</accession>
<evidence type="ECO:0000256" key="4">
    <source>
        <dbReference type="ARBA" id="ARBA00022737"/>
    </source>
</evidence>
<dbReference type="SUPFAM" id="SSF57567">
    <property type="entry name" value="Serine protease inhibitors"/>
    <property type="match status" value="1"/>
</dbReference>
<feature type="domain" description="VWFD" evidence="10">
    <location>
        <begin position="417"/>
        <end position="606"/>
    </location>
</feature>
<evidence type="ECO:0000259" key="10">
    <source>
        <dbReference type="PROSITE" id="PS51233"/>
    </source>
</evidence>
<feature type="domain" description="EGF-like" evidence="9">
    <location>
        <begin position="374"/>
        <end position="413"/>
    </location>
</feature>
<dbReference type="CDD" id="cd00054">
    <property type="entry name" value="EGF_CA"/>
    <property type="match status" value="2"/>
</dbReference>
<feature type="disulfide bond" evidence="8">
    <location>
        <begin position="271"/>
        <end position="280"/>
    </location>
</feature>
<reference evidence="11" key="1">
    <citation type="journal article" date="2023" name="Mol. Biol. Evol.">
        <title>Third-Generation Sequencing Reveals the Adaptive Role of the Epigenome in Three Deep-Sea Polychaetes.</title>
        <authorList>
            <person name="Perez M."/>
            <person name="Aroh O."/>
            <person name="Sun Y."/>
            <person name="Lan Y."/>
            <person name="Juniper S.K."/>
            <person name="Young C.R."/>
            <person name="Angers B."/>
            <person name="Qian P.Y."/>
        </authorList>
    </citation>
    <scope>NUCLEOTIDE SEQUENCE</scope>
    <source>
        <strain evidence="11">P08H-3</strain>
    </source>
</reference>
<evidence type="ECO:0000256" key="3">
    <source>
        <dbReference type="ARBA" id="ARBA00022729"/>
    </source>
</evidence>
<dbReference type="EMBL" id="JAODUP010001786">
    <property type="protein sequence ID" value="KAK2139438.1"/>
    <property type="molecule type" value="Genomic_DNA"/>
</dbReference>
<dbReference type="Pfam" id="PF00008">
    <property type="entry name" value="EGF"/>
    <property type="match status" value="2"/>
</dbReference>
<dbReference type="SMART" id="SM00216">
    <property type="entry name" value="VWD"/>
    <property type="match status" value="1"/>
</dbReference>
<dbReference type="InterPro" id="IPR000742">
    <property type="entry name" value="EGF"/>
</dbReference>
<dbReference type="PANTHER" id="PTHR46160">
    <property type="entry name" value="ALPHA-TECTORIN-RELATED"/>
    <property type="match status" value="1"/>
</dbReference>
<gene>
    <name evidence="11" type="ORF">LSH36_1788g00013</name>
</gene>
<keyword evidence="12" id="KW-1185">Reference proteome</keyword>
<feature type="disulfide bond" evidence="8">
    <location>
        <begin position="403"/>
        <end position="412"/>
    </location>
</feature>
<dbReference type="InterPro" id="IPR002919">
    <property type="entry name" value="TIL_dom"/>
</dbReference>
<dbReference type="Pfam" id="PF00094">
    <property type="entry name" value="VWD"/>
    <property type="match status" value="1"/>
</dbReference>
<evidence type="ECO:0000256" key="5">
    <source>
        <dbReference type="ARBA" id="ARBA00023136"/>
    </source>
</evidence>
<sequence>MSHCLFVFVREKMKVTFLLLGVVTVLSSVSGFTLRREKRTVDFITGKCDSTETQVYTKTIQTTNFTKCPINTLVSRYFEPFLDECQHWMGSRPDHVASSNVYYCLEDPTTGGVRIKATVCCKGTLPRNRCVRCTSTDPDQCDYTKGAVVTCAADEVCQTEMSCNVDALQATIHKCKCDHMVPGNYHCASNGTCVCNAGCTGERCETCTATCNPNPCKNSGMCKQTGSSVSCCCKPGYGGKYCENELPSCARSTCSNHGDCVKDGDKTSCICDPGYFGENCQKIADTFSCPSSKNVYFTNPVPYTAKCSSIVNTPLSKTSELSACKYYMKSQYLSSELFEDGKNGHVTEVTDVGYNFCQDGDCGYAHYQTKTCCPSCFSNPCQNGGYCIQTEQNGAKEDYVCRCKFGFTGKYCEKRVQTCFAFGEPHYITYDGKFITYQGTCRYVLTKYEKEDNGLTPFAVYVKNEHRIQDKSISYPSYIEAEVFGYRIRLGRNNVVLVTSGNEDFKEVSLNAIYKDFSIKTTGRFVRLETNFGLVVQYDGYNMMFVQIPDTYRNTLSGICNDMDGDVTNDLRDCSGIFRRDNEVGYTQYGDSCLDPDYKDDSQTCKTLPPPSCDTEMYTGNQWCGYIVDRDGPFGSCIDSRSKYAFDACKYDVCRDQTAKCQALESFVERCYKSGASPDSNWRTVTGCPMRCPNNAHYVFSGSACQSSCENPKAHMSCEFDDTEVCQCNDHMLLRDGQCVPISKCGCKDSDNVRHKFGDIWDVDVKTCQQKKCVLCMTINCTTPGKVIVEEATPEVCGECDKTRNPNLYIENPCGCESYFQCIGDQHVGYRLVEIQCSFCTCWNQVKLTCDHDVDKRNKNSDKCVDDNLPVQEQITNQGGHCSVKAYGYVRRYREVPGDDTHYIDIDAGKIKMPCAPGTVFSIKTCGCVMGRIIKHQRQREYMCIDFNDKYNPYKTSTGFWISASYSGLHPGEPGVDGYGLRFEGGNIEVPAFNNKQINKITISLWYKRDRPTYGGVQALISNDDCTNNQEPSLQILSRSVSSVGGGIRTQTSNILNDLFTDVVDDLSWHHVAMTYDIEKKMAAFYLDGKLRKTKEAFGPISGAHCPLLIGSLYDGSFFYGMMDEICFYDQALSAGQIASLYQEHAHNAM</sequence>
<dbReference type="InterPro" id="IPR006558">
    <property type="entry name" value="LamG-like"/>
</dbReference>
<dbReference type="InterPro" id="IPR014853">
    <property type="entry name" value="VWF/SSPO/ZAN-like_Cys-rich_dom"/>
</dbReference>
<dbReference type="InterPro" id="IPR001846">
    <property type="entry name" value="VWF_type-D"/>
</dbReference>
<dbReference type="PROSITE" id="PS51233">
    <property type="entry name" value="VWFD"/>
    <property type="match status" value="1"/>
</dbReference>
<keyword evidence="4" id="KW-0677">Repeat</keyword>
<comment type="caution">
    <text evidence="11">The sequence shown here is derived from an EMBL/GenBank/DDBJ whole genome shotgun (WGS) entry which is preliminary data.</text>
</comment>
<dbReference type="SMART" id="SM00832">
    <property type="entry name" value="C8"/>
    <property type="match status" value="1"/>
</dbReference>
<keyword evidence="3" id="KW-0732">Signal</keyword>
<dbReference type="InterPro" id="IPR052749">
    <property type="entry name" value="Alpha-tectorin"/>
</dbReference>
<dbReference type="InterPro" id="IPR013320">
    <property type="entry name" value="ConA-like_dom_sf"/>
</dbReference>
<evidence type="ECO:0000313" key="12">
    <source>
        <dbReference type="Proteomes" id="UP001208570"/>
    </source>
</evidence>
<keyword evidence="2 8" id="KW-0245">EGF-like domain</keyword>
<dbReference type="PANTHER" id="PTHR46160:SF9">
    <property type="entry name" value="PROTEIN PRY2-RELATED"/>
    <property type="match status" value="1"/>
</dbReference>
<proteinExistence type="predicted"/>
<dbReference type="Pfam" id="PF01826">
    <property type="entry name" value="TIL"/>
    <property type="match status" value="1"/>
</dbReference>
<dbReference type="Proteomes" id="UP001208570">
    <property type="component" value="Unassembled WGS sequence"/>
</dbReference>
<keyword evidence="6 8" id="KW-1015">Disulfide bond</keyword>
<evidence type="ECO:0000313" key="11">
    <source>
        <dbReference type="EMBL" id="KAK2139438.1"/>
    </source>
</evidence>
<dbReference type="FunFam" id="2.10.25.10:FF:000012">
    <property type="entry name" value="Delta-like protein"/>
    <property type="match status" value="1"/>
</dbReference>
<dbReference type="Pfam" id="PF13385">
    <property type="entry name" value="Laminin_G_3"/>
    <property type="match status" value="1"/>
</dbReference>
<name>A0AAD9ISA4_9ANNE</name>
<dbReference type="SUPFAM" id="SSF57196">
    <property type="entry name" value="EGF/Laminin"/>
    <property type="match status" value="3"/>
</dbReference>